<dbReference type="STRING" id="197461.A3843_18705"/>
<dbReference type="InterPro" id="IPR009215">
    <property type="entry name" value="TIM-br_IGPS-like"/>
</dbReference>
<evidence type="ECO:0000313" key="3">
    <source>
        <dbReference type="Proteomes" id="UP000185783"/>
    </source>
</evidence>
<dbReference type="Gene3D" id="3.20.20.70">
    <property type="entry name" value="Aldolase class I"/>
    <property type="match status" value="1"/>
</dbReference>
<evidence type="ECO:0000259" key="1">
    <source>
        <dbReference type="Pfam" id="PF09370"/>
    </source>
</evidence>
<dbReference type="RefSeq" id="WP_028482710.1">
    <property type="nucleotide sequence ID" value="NZ_LVVZ01000041.1"/>
</dbReference>
<dbReference type="SUPFAM" id="SSF51621">
    <property type="entry name" value="Phosphoenolpyruvate/pyruvate domain"/>
    <property type="match status" value="1"/>
</dbReference>
<comment type="caution">
    <text evidence="2">The sequence shown here is derived from an EMBL/GenBank/DDBJ whole genome shotgun (WGS) entry which is preliminary data.</text>
</comment>
<feature type="domain" description="TIM-barrel" evidence="1">
    <location>
        <begin position="29"/>
        <end position="127"/>
    </location>
</feature>
<dbReference type="InterPro" id="IPR015813">
    <property type="entry name" value="Pyrv/PenolPyrv_kinase-like_dom"/>
</dbReference>
<proteinExistence type="predicted"/>
<sequence>MYSANCTPAKGTAPALLWPEISTIAGLPASLSALLPNRNHNAVLADLIATLPPADETPHLAPLFLADPFFNLKSYSTLLKTHGIRRVAALPSVQQYGASFETTLDRLHLGLQREQDMLLALQLEGFMCFQTQVCNQPLPPVSYCLTGIIWVPSFERPSPRQDVCATQDERTGTPLADLPQYMLEDKTGKAYLKTVLEP</sequence>
<dbReference type="EMBL" id="LVVZ01000041">
    <property type="protein sequence ID" value="OKL42673.1"/>
    <property type="molecule type" value="Genomic_DNA"/>
</dbReference>
<name>A0A1U7JD62_9HYPH</name>
<dbReference type="InterPro" id="IPR013785">
    <property type="entry name" value="Aldolase_TIM"/>
</dbReference>
<dbReference type="Pfam" id="PF09370">
    <property type="entry name" value="PEP_hydrolase"/>
    <property type="match status" value="1"/>
</dbReference>
<dbReference type="AlphaFoldDB" id="A0A1U7JD62"/>
<dbReference type="GO" id="GO:0003824">
    <property type="term" value="F:catalytic activity"/>
    <property type="evidence" value="ECO:0007669"/>
    <property type="project" value="InterPro"/>
</dbReference>
<organism evidence="2 3">
    <name type="scientific">Pseudovibrio exalbescens</name>
    <dbReference type="NCBI Taxonomy" id="197461"/>
    <lineage>
        <taxon>Bacteria</taxon>
        <taxon>Pseudomonadati</taxon>
        <taxon>Pseudomonadota</taxon>
        <taxon>Alphaproteobacteria</taxon>
        <taxon>Hyphomicrobiales</taxon>
        <taxon>Stappiaceae</taxon>
        <taxon>Pseudovibrio</taxon>
    </lineage>
</organism>
<reference evidence="2 3" key="1">
    <citation type="submission" date="2016-03" db="EMBL/GenBank/DDBJ databases">
        <title>Genome sequence of Nesiotobacter sp. nov., a moderately halophilic alphaproteobacterium isolated from the Yellow Sea, China.</title>
        <authorList>
            <person name="Zhang G."/>
            <person name="Zhang R."/>
        </authorList>
    </citation>
    <scope>NUCLEOTIDE SEQUENCE [LARGE SCALE GENOMIC DNA]</scope>
    <source>
        <strain evidence="2 3">WB1-6</strain>
    </source>
</reference>
<dbReference type="Proteomes" id="UP000185783">
    <property type="component" value="Unassembled WGS sequence"/>
</dbReference>
<protein>
    <recommendedName>
        <fullName evidence="1">TIM-barrel domain-containing protein</fullName>
    </recommendedName>
</protein>
<accession>A0A1U7JD62</accession>
<evidence type="ECO:0000313" key="2">
    <source>
        <dbReference type="EMBL" id="OKL42673.1"/>
    </source>
</evidence>
<gene>
    <name evidence="2" type="ORF">A3843_18705</name>
</gene>
<keyword evidence="3" id="KW-1185">Reference proteome</keyword>